<dbReference type="STRING" id="1296096.A0A1B9I9N2"/>
<dbReference type="PANTHER" id="PTHR22847:SF637">
    <property type="entry name" value="WD REPEAT DOMAIN 5B"/>
    <property type="match status" value="1"/>
</dbReference>
<dbReference type="PROSITE" id="PS50294">
    <property type="entry name" value="WD_REPEATS_REGION"/>
    <property type="match status" value="2"/>
</dbReference>
<dbReference type="PROSITE" id="PS00678">
    <property type="entry name" value="WD_REPEATS_1"/>
    <property type="match status" value="1"/>
</dbReference>
<keyword evidence="2" id="KW-0677">Repeat</keyword>
<dbReference type="SUPFAM" id="SSF50978">
    <property type="entry name" value="WD40 repeat-like"/>
    <property type="match status" value="1"/>
</dbReference>
<protein>
    <submittedName>
        <fullName evidence="4">Uncharacterized protein</fullName>
    </submittedName>
</protein>
<accession>A0A1B9I9N2</accession>
<gene>
    <name evidence="4" type="ORF">I206_01366</name>
    <name evidence="5" type="ORF">I206_103632</name>
</gene>
<dbReference type="OrthoDB" id="10257301at2759"/>
<keyword evidence="6" id="KW-1185">Reference proteome</keyword>
<dbReference type="PROSITE" id="PS50082">
    <property type="entry name" value="WD_REPEATS_2"/>
    <property type="match status" value="2"/>
</dbReference>
<sequence>MSISNNIEELKIENLSYVDIQHDTLNVFDDVEQGIINSEDIWISGYKFGETSIHGKAKIKLSERGGSEIIPRDNNVEIERINKTQFKVSIPKLLIQNRTIKFPKQIIYPPYKKSSNLDAPLHINSISLNPNTPHIVIGGQDGYCTILSTTLNSSEKQVQLKGHVGDVLDVKWFPSGEVILTCSSDLSIRIYGKEGINPRTLKGHTKTITSTYIIGIGKEIITSSKDGNIKLWDISKGKEIKNWLIGKSIEQMIIIDNSSIINKFNLKSERIGLLNVQNGIWIQPLNNNNNIDEKGWFIENEIKSKLISISYDENLLVKGYMNGLIEIIKLDNLINNDINIIEKGKRNKIIKRNESSIYSLNLKKNNNEGYNLYIGTLSGLPALIFIKEINNDEFEIEIKEELASWNSECIETFDIGKEGIWCSGGEGVLKRY</sequence>
<evidence type="ECO:0000256" key="3">
    <source>
        <dbReference type="PROSITE-ProRule" id="PRU00221"/>
    </source>
</evidence>
<dbReference type="KEGG" id="kpin:30169735"/>
<evidence type="ECO:0000313" key="4">
    <source>
        <dbReference type="EMBL" id="OCF52081.1"/>
    </source>
</evidence>
<dbReference type="InterPro" id="IPR019775">
    <property type="entry name" value="WD40_repeat_CS"/>
</dbReference>
<dbReference type="PANTHER" id="PTHR22847">
    <property type="entry name" value="WD40 REPEAT PROTEIN"/>
    <property type="match status" value="1"/>
</dbReference>
<dbReference type="RefSeq" id="XP_019013300.1">
    <property type="nucleotide sequence ID" value="XM_019153139.1"/>
</dbReference>
<feature type="repeat" description="WD" evidence="3">
    <location>
        <begin position="201"/>
        <end position="242"/>
    </location>
</feature>
<reference evidence="4" key="3">
    <citation type="submission" date="2016-07" db="EMBL/GenBank/DDBJ databases">
        <title>Evolution of pathogenesis and genome organization in the Tremellales.</title>
        <authorList>
            <person name="Cuomo C."/>
            <person name="Litvintseva A."/>
            <person name="Heitman J."/>
            <person name="Chen Y."/>
            <person name="Sun S."/>
            <person name="Springer D."/>
            <person name="Dromer F."/>
            <person name="Young S."/>
            <person name="Zeng Q."/>
            <person name="Chapman S."/>
            <person name="Gujja S."/>
            <person name="Saif S."/>
            <person name="Birren B."/>
        </authorList>
    </citation>
    <scope>NUCLEOTIDE SEQUENCE</scope>
    <source>
        <strain evidence="4">CBS 10737</strain>
    </source>
</reference>
<dbReference type="EMBL" id="KI894008">
    <property type="protein sequence ID" value="OCF52081.1"/>
    <property type="molecule type" value="Genomic_DNA"/>
</dbReference>
<dbReference type="GeneID" id="30169735"/>
<dbReference type="SMART" id="SM00320">
    <property type="entry name" value="WD40"/>
    <property type="match status" value="3"/>
</dbReference>
<reference evidence="4" key="1">
    <citation type="submission" date="2013-07" db="EMBL/GenBank/DDBJ databases">
        <title>The Genome Sequence of Cryptococcus pinus CBS10737.</title>
        <authorList>
            <consortium name="The Broad Institute Genome Sequencing Platform"/>
            <person name="Cuomo C."/>
            <person name="Litvintseva A."/>
            <person name="Chen Y."/>
            <person name="Heitman J."/>
            <person name="Sun S."/>
            <person name="Springer D."/>
            <person name="Dromer F."/>
            <person name="Young S.K."/>
            <person name="Zeng Q."/>
            <person name="Gargeya S."/>
            <person name="Fitzgerald M."/>
            <person name="Abouelleil A."/>
            <person name="Alvarado L."/>
            <person name="Berlin A.M."/>
            <person name="Chapman S.B."/>
            <person name="Dewar J."/>
            <person name="Goldberg J."/>
            <person name="Griggs A."/>
            <person name="Gujja S."/>
            <person name="Hansen M."/>
            <person name="Howarth C."/>
            <person name="Imamovic A."/>
            <person name="Larimer J."/>
            <person name="McCowan C."/>
            <person name="Murphy C."/>
            <person name="Pearson M."/>
            <person name="Priest M."/>
            <person name="Roberts A."/>
            <person name="Saif S."/>
            <person name="Shea T."/>
            <person name="Sykes S."/>
            <person name="Wortman J."/>
            <person name="Nusbaum C."/>
            <person name="Birren B."/>
        </authorList>
    </citation>
    <scope>NUCLEOTIDE SEQUENCE [LARGE SCALE GENOMIC DNA]</scope>
    <source>
        <strain evidence="4">CBS 10737</strain>
    </source>
</reference>
<name>A0A1B9I9N2_9TREE</name>
<organism evidence="4">
    <name type="scientific">Kwoniella pini CBS 10737</name>
    <dbReference type="NCBI Taxonomy" id="1296096"/>
    <lineage>
        <taxon>Eukaryota</taxon>
        <taxon>Fungi</taxon>
        <taxon>Dikarya</taxon>
        <taxon>Basidiomycota</taxon>
        <taxon>Agaricomycotina</taxon>
        <taxon>Tremellomycetes</taxon>
        <taxon>Tremellales</taxon>
        <taxon>Cryptococcaceae</taxon>
        <taxon>Kwoniella</taxon>
    </lineage>
</organism>
<dbReference type="Gene3D" id="2.130.10.10">
    <property type="entry name" value="YVTN repeat-like/Quinoprotein amine dehydrogenase"/>
    <property type="match status" value="1"/>
</dbReference>
<reference evidence="5" key="2">
    <citation type="submission" date="2013-07" db="EMBL/GenBank/DDBJ databases">
        <authorList>
            <consortium name="The Broad Institute Genome Sequencing Platform"/>
            <person name="Cuomo C."/>
            <person name="Litvintseva A."/>
            <person name="Chen Y."/>
            <person name="Heitman J."/>
            <person name="Sun S."/>
            <person name="Springer D."/>
            <person name="Dromer F."/>
            <person name="Young S.K."/>
            <person name="Zeng Q."/>
            <person name="Gargeya S."/>
            <person name="Fitzgerald M."/>
            <person name="Abouelleil A."/>
            <person name="Alvarado L."/>
            <person name="Berlin A.M."/>
            <person name="Chapman S.B."/>
            <person name="Dewar J."/>
            <person name="Goldberg J."/>
            <person name="Griggs A."/>
            <person name="Gujja S."/>
            <person name="Hansen M."/>
            <person name="Howarth C."/>
            <person name="Imamovic A."/>
            <person name="Larimer J."/>
            <person name="McCowan C."/>
            <person name="Murphy C."/>
            <person name="Pearson M."/>
            <person name="Priest M."/>
            <person name="Roberts A."/>
            <person name="Saif S."/>
            <person name="Shea T."/>
            <person name="Sykes S."/>
            <person name="Wortman J."/>
            <person name="Nusbaum C."/>
            <person name="Birren B."/>
        </authorList>
    </citation>
    <scope>NUCLEOTIDE SEQUENCE</scope>
    <source>
        <strain evidence="5">CBS 10737</strain>
    </source>
</reference>
<feature type="repeat" description="WD" evidence="3">
    <location>
        <begin position="160"/>
        <end position="191"/>
    </location>
</feature>
<evidence type="ECO:0000256" key="1">
    <source>
        <dbReference type="ARBA" id="ARBA00022574"/>
    </source>
</evidence>
<dbReference type="GO" id="GO:1990234">
    <property type="term" value="C:transferase complex"/>
    <property type="evidence" value="ECO:0007669"/>
    <property type="project" value="UniProtKB-ARBA"/>
</dbReference>
<dbReference type="EMBL" id="CP144522">
    <property type="protein sequence ID" value="WWC69689.1"/>
    <property type="molecule type" value="Genomic_DNA"/>
</dbReference>
<dbReference type="InterPro" id="IPR015943">
    <property type="entry name" value="WD40/YVTN_repeat-like_dom_sf"/>
</dbReference>
<reference evidence="5" key="4">
    <citation type="submission" date="2024-02" db="EMBL/GenBank/DDBJ databases">
        <title>Comparative genomics of Cryptococcus and Kwoniella reveals pathogenesis evolution and contrasting modes of karyotype evolution via chromosome fusion or intercentromeric recombination.</title>
        <authorList>
            <person name="Coelho M.A."/>
            <person name="David-Palma M."/>
            <person name="Shea T."/>
            <person name="Bowers K."/>
            <person name="McGinley-Smith S."/>
            <person name="Mohammad A.W."/>
            <person name="Gnirke A."/>
            <person name="Yurkov A.M."/>
            <person name="Nowrousian M."/>
            <person name="Sun S."/>
            <person name="Cuomo C.A."/>
            <person name="Heitman J."/>
        </authorList>
    </citation>
    <scope>NUCLEOTIDE SEQUENCE</scope>
    <source>
        <strain evidence="5">CBS 10737</strain>
    </source>
</reference>
<keyword evidence="1 3" id="KW-0853">WD repeat</keyword>
<evidence type="ECO:0000313" key="5">
    <source>
        <dbReference type="EMBL" id="WWC69689.1"/>
    </source>
</evidence>
<dbReference type="Proteomes" id="UP000094020">
    <property type="component" value="Chromosome 4"/>
</dbReference>
<evidence type="ECO:0000313" key="6">
    <source>
        <dbReference type="Proteomes" id="UP000094020"/>
    </source>
</evidence>
<dbReference type="AlphaFoldDB" id="A0A1B9I9N2"/>
<dbReference type="InterPro" id="IPR001680">
    <property type="entry name" value="WD40_rpt"/>
</dbReference>
<dbReference type="InterPro" id="IPR036322">
    <property type="entry name" value="WD40_repeat_dom_sf"/>
</dbReference>
<evidence type="ECO:0000256" key="2">
    <source>
        <dbReference type="ARBA" id="ARBA00022737"/>
    </source>
</evidence>
<dbReference type="Pfam" id="PF00400">
    <property type="entry name" value="WD40"/>
    <property type="match status" value="2"/>
</dbReference>
<proteinExistence type="predicted"/>